<name>A0AAV7WY57_PLEWA</name>
<evidence type="ECO:0000256" key="1">
    <source>
        <dbReference type="SAM" id="MobiDB-lite"/>
    </source>
</evidence>
<evidence type="ECO:0000313" key="3">
    <source>
        <dbReference type="Proteomes" id="UP001066276"/>
    </source>
</evidence>
<sequence length="137" mass="14099">MLLAPGRLWGALGGRAAAPVLLRRGLSCFFYRRCTAPASPLSSGCLHRLLLRCVRLHGAPGLALKSPRGRLLAEYSCSASRNAPGWRNSPADEAAHGRSPAAPCASPAPSAPAVPAGVDRPIHPAAPSAAVNLLALK</sequence>
<organism evidence="2 3">
    <name type="scientific">Pleurodeles waltl</name>
    <name type="common">Iberian ribbed newt</name>
    <dbReference type="NCBI Taxonomy" id="8319"/>
    <lineage>
        <taxon>Eukaryota</taxon>
        <taxon>Metazoa</taxon>
        <taxon>Chordata</taxon>
        <taxon>Craniata</taxon>
        <taxon>Vertebrata</taxon>
        <taxon>Euteleostomi</taxon>
        <taxon>Amphibia</taxon>
        <taxon>Batrachia</taxon>
        <taxon>Caudata</taxon>
        <taxon>Salamandroidea</taxon>
        <taxon>Salamandridae</taxon>
        <taxon>Pleurodelinae</taxon>
        <taxon>Pleurodeles</taxon>
    </lineage>
</organism>
<keyword evidence="3" id="KW-1185">Reference proteome</keyword>
<dbReference type="EMBL" id="JANPWB010000001">
    <property type="protein sequence ID" value="KAJ1216804.1"/>
    <property type="molecule type" value="Genomic_DNA"/>
</dbReference>
<proteinExistence type="predicted"/>
<dbReference type="AlphaFoldDB" id="A0AAV7WY57"/>
<reference evidence="2" key="1">
    <citation type="journal article" date="2022" name="bioRxiv">
        <title>Sequencing and chromosome-scale assembly of the giantPleurodeles waltlgenome.</title>
        <authorList>
            <person name="Brown T."/>
            <person name="Elewa A."/>
            <person name="Iarovenko S."/>
            <person name="Subramanian E."/>
            <person name="Araus A.J."/>
            <person name="Petzold A."/>
            <person name="Susuki M."/>
            <person name="Suzuki K.-i.T."/>
            <person name="Hayashi T."/>
            <person name="Toyoda A."/>
            <person name="Oliveira C."/>
            <person name="Osipova E."/>
            <person name="Leigh N.D."/>
            <person name="Simon A."/>
            <person name="Yun M.H."/>
        </authorList>
    </citation>
    <scope>NUCLEOTIDE SEQUENCE</scope>
    <source>
        <strain evidence="2">20211129_DDA</strain>
        <tissue evidence="2">Liver</tissue>
    </source>
</reference>
<comment type="caution">
    <text evidence="2">The sequence shown here is derived from an EMBL/GenBank/DDBJ whole genome shotgun (WGS) entry which is preliminary data.</text>
</comment>
<evidence type="ECO:0000313" key="2">
    <source>
        <dbReference type="EMBL" id="KAJ1216804.1"/>
    </source>
</evidence>
<feature type="region of interest" description="Disordered" evidence="1">
    <location>
        <begin position="80"/>
        <end position="119"/>
    </location>
</feature>
<feature type="compositionally biased region" description="Low complexity" evidence="1">
    <location>
        <begin position="99"/>
        <end position="116"/>
    </location>
</feature>
<gene>
    <name evidence="2" type="ORF">NDU88_004403</name>
</gene>
<accession>A0AAV7WY57</accession>
<protein>
    <submittedName>
        <fullName evidence="2">Uncharacterized protein</fullName>
    </submittedName>
</protein>
<dbReference type="Proteomes" id="UP001066276">
    <property type="component" value="Chromosome 1_1"/>
</dbReference>